<dbReference type="EMBL" id="JACOGK010000029">
    <property type="protein sequence ID" value="MBC3537510.1"/>
    <property type="molecule type" value="Genomic_DNA"/>
</dbReference>
<keyword evidence="2" id="KW-0224">Dipeptidase</keyword>
<dbReference type="Gene3D" id="3.40.630.10">
    <property type="entry name" value="Zn peptidases"/>
    <property type="match status" value="2"/>
</dbReference>
<evidence type="ECO:0000313" key="3">
    <source>
        <dbReference type="Proteomes" id="UP000606870"/>
    </source>
</evidence>
<sequence length="484" mass="51226">MENKAIIEGVLQEFAGLAKHPRKSYHEKAVSDYIVSRLAALGITAKQDGVYNVIADIPATPGYEAAPVTMLQGHMDMVCVAKPDRTYDPLTDEIVLKRDGNILSADGTSLGADDGMAIAISLFLIQQPIVHGPLRLVFTVDEEVSMTGATHLDPAHVQDVRYIINIDSESIEALCVASAGSSHATFTRQLSRQKADGQAALVLKAAGFIGGHSGETINEGKSNAIKAIAIGLQRLAQAGIAYTLAAFDGGDAANAIPSHAQAVIVLPADQVEKAQDILAAGAADHKLVYTDIETSISLTAEPAALPEQTVSPADTKAIVQLLNLLHTGVFAMNRHLHELPDLSANIGTIQLADDMVTIQYFPRSSSDARLREFFVSLPVFADVTGFDFAATAPSPAWVENTHSVLTPAMAKVYEQELGHAPRVEAIHGGLETGYFFAMNPDLDIVSVGPTTNAIHSADESVDLDTVADITKVIAGTLAVLATEK</sequence>
<evidence type="ECO:0000259" key="1">
    <source>
        <dbReference type="Pfam" id="PF07687"/>
    </source>
</evidence>
<accession>A0ABR6VLA2</accession>
<reference evidence="2 3" key="1">
    <citation type="submission" date="2020-08" db="EMBL/GenBank/DDBJ databases">
        <authorList>
            <person name="Liu C."/>
            <person name="Sun Q."/>
        </authorList>
    </citation>
    <scope>NUCLEOTIDE SEQUENCE [LARGE SCALE GENOMIC DNA]</scope>
    <source>
        <strain evidence="2 3">NSJ-59</strain>
    </source>
</reference>
<dbReference type="RefSeq" id="WP_186503945.1">
    <property type="nucleotide sequence ID" value="NZ_JACOGK010000029.1"/>
</dbReference>
<comment type="caution">
    <text evidence="2">The sequence shown here is derived from an EMBL/GenBank/DDBJ whole genome shotgun (WGS) entry which is preliminary data.</text>
</comment>
<name>A0ABR6VLA2_9FIRM</name>
<dbReference type="Pfam" id="PF01546">
    <property type="entry name" value="Peptidase_M20"/>
    <property type="match status" value="1"/>
</dbReference>
<dbReference type="PANTHER" id="PTHR43501:SF1">
    <property type="entry name" value="CYTOSOL NON-SPECIFIC DIPEPTIDASE"/>
    <property type="match status" value="1"/>
</dbReference>
<proteinExistence type="predicted"/>
<dbReference type="Pfam" id="PF07687">
    <property type="entry name" value="M20_dimer"/>
    <property type="match status" value="1"/>
</dbReference>
<dbReference type="InterPro" id="IPR011650">
    <property type="entry name" value="Peptidase_M20_dimer"/>
</dbReference>
<keyword evidence="2" id="KW-0645">Protease</keyword>
<protein>
    <submittedName>
        <fullName evidence="2">Beta-Ala-His dipeptidase</fullName>
        <ecNumber evidence="2">3.4.13.20</ecNumber>
    </submittedName>
</protein>
<feature type="domain" description="Peptidase M20 dimerisation" evidence="1">
    <location>
        <begin position="207"/>
        <end position="280"/>
    </location>
</feature>
<dbReference type="Proteomes" id="UP000606870">
    <property type="component" value="Unassembled WGS sequence"/>
</dbReference>
<evidence type="ECO:0000313" key="2">
    <source>
        <dbReference type="EMBL" id="MBC3537510.1"/>
    </source>
</evidence>
<dbReference type="InterPro" id="IPR002933">
    <property type="entry name" value="Peptidase_M20"/>
</dbReference>
<dbReference type="PIRSF" id="PIRSF016599">
    <property type="entry name" value="Xaa-His_dipept"/>
    <property type="match status" value="1"/>
</dbReference>
<dbReference type="GO" id="GO:0016805">
    <property type="term" value="F:dipeptidase activity"/>
    <property type="evidence" value="ECO:0007669"/>
    <property type="project" value="UniProtKB-KW"/>
</dbReference>
<organism evidence="2 3">
    <name type="scientific">Megasphaera hominis</name>
    <dbReference type="NCBI Taxonomy" id="159836"/>
    <lineage>
        <taxon>Bacteria</taxon>
        <taxon>Bacillati</taxon>
        <taxon>Bacillota</taxon>
        <taxon>Negativicutes</taxon>
        <taxon>Veillonellales</taxon>
        <taxon>Veillonellaceae</taxon>
        <taxon>Megasphaera</taxon>
    </lineage>
</organism>
<keyword evidence="3" id="KW-1185">Reference proteome</keyword>
<keyword evidence="2" id="KW-0378">Hydrolase</keyword>
<dbReference type="EC" id="3.4.13.20" evidence="2"/>
<dbReference type="PANTHER" id="PTHR43501">
    <property type="entry name" value="CYTOSOL NON-SPECIFIC DIPEPTIDASE"/>
    <property type="match status" value="1"/>
</dbReference>
<gene>
    <name evidence="2" type="primary">pepD</name>
    <name evidence="2" type="ORF">H8J70_09625</name>
</gene>
<dbReference type="PRINTS" id="PR00934">
    <property type="entry name" value="XHISDIPTASE"/>
</dbReference>
<dbReference type="InterPro" id="IPR001160">
    <property type="entry name" value="Peptidase_M20C"/>
</dbReference>
<dbReference type="SUPFAM" id="SSF53187">
    <property type="entry name" value="Zn-dependent exopeptidases"/>
    <property type="match status" value="1"/>
</dbReference>
<dbReference type="NCBIfam" id="TIGR01893">
    <property type="entry name" value="aa-his-dipept"/>
    <property type="match status" value="1"/>
</dbReference>